<dbReference type="GO" id="GO:0032259">
    <property type="term" value="P:methylation"/>
    <property type="evidence" value="ECO:0007669"/>
    <property type="project" value="UniProtKB-KW"/>
</dbReference>
<comment type="catalytic activity">
    <reaction evidence="5">
        <text>[protein]-C-terminal S-[(2E,6E)-farnesyl]-L-cysteine + S-adenosyl-L-methionine = [protein]-C-terminal S-[(2E,6E)-farnesyl]-L-cysteine methyl ester + S-adenosyl-L-homocysteine</text>
        <dbReference type="Rhea" id="RHEA:21672"/>
        <dbReference type="Rhea" id="RHEA-COMP:12125"/>
        <dbReference type="Rhea" id="RHEA-COMP:12126"/>
        <dbReference type="ChEBI" id="CHEBI:57856"/>
        <dbReference type="ChEBI" id="CHEBI:59789"/>
        <dbReference type="ChEBI" id="CHEBI:90510"/>
        <dbReference type="ChEBI" id="CHEBI:90511"/>
        <dbReference type="EC" id="2.1.1.100"/>
    </reaction>
</comment>
<dbReference type="OMA" id="ECTSRIA"/>
<evidence type="ECO:0000313" key="7">
    <source>
        <dbReference type="Proteomes" id="UP000053558"/>
    </source>
</evidence>
<evidence type="ECO:0000256" key="5">
    <source>
        <dbReference type="RuleBase" id="RU362022"/>
    </source>
</evidence>
<keyword evidence="3" id="KW-1133">Transmembrane helix</keyword>
<dbReference type="Proteomes" id="UP000053558">
    <property type="component" value="Unassembled WGS sequence"/>
</dbReference>
<dbReference type="InterPro" id="IPR007269">
    <property type="entry name" value="ICMT_MeTrfase"/>
</dbReference>
<dbReference type="RefSeq" id="XP_007774917.1">
    <property type="nucleotide sequence ID" value="XM_007776727.1"/>
</dbReference>
<comment type="subcellular location">
    <subcellularLocation>
        <location evidence="5">Endoplasmic reticulum membrane</location>
        <topology evidence="5">Multi-pass membrane protein</topology>
    </subcellularLocation>
    <subcellularLocation>
        <location evidence="1">Membrane</location>
        <topology evidence="1">Multi-pass membrane protein</topology>
    </subcellularLocation>
</comment>
<keyword evidence="5" id="KW-0808">Transferase</keyword>
<dbReference type="EMBL" id="JH711590">
    <property type="protein sequence ID" value="EIW74849.1"/>
    <property type="molecule type" value="Genomic_DNA"/>
</dbReference>
<dbReference type="Pfam" id="PF04140">
    <property type="entry name" value="ICMT"/>
    <property type="match status" value="1"/>
</dbReference>
<reference evidence="7" key="1">
    <citation type="journal article" date="2012" name="Science">
        <title>The Paleozoic origin of enzymatic lignin decomposition reconstructed from 31 fungal genomes.</title>
        <authorList>
            <person name="Floudas D."/>
            <person name="Binder M."/>
            <person name="Riley R."/>
            <person name="Barry K."/>
            <person name="Blanchette R.A."/>
            <person name="Henrissat B."/>
            <person name="Martinez A.T."/>
            <person name="Otillar R."/>
            <person name="Spatafora J.W."/>
            <person name="Yadav J.S."/>
            <person name="Aerts A."/>
            <person name="Benoit I."/>
            <person name="Boyd A."/>
            <person name="Carlson A."/>
            <person name="Copeland A."/>
            <person name="Coutinho P.M."/>
            <person name="de Vries R.P."/>
            <person name="Ferreira P."/>
            <person name="Findley K."/>
            <person name="Foster B."/>
            <person name="Gaskell J."/>
            <person name="Glotzer D."/>
            <person name="Gorecki P."/>
            <person name="Heitman J."/>
            <person name="Hesse C."/>
            <person name="Hori C."/>
            <person name="Igarashi K."/>
            <person name="Jurgens J.A."/>
            <person name="Kallen N."/>
            <person name="Kersten P."/>
            <person name="Kohler A."/>
            <person name="Kuees U."/>
            <person name="Kumar T.K.A."/>
            <person name="Kuo A."/>
            <person name="LaButti K."/>
            <person name="Larrondo L.F."/>
            <person name="Lindquist E."/>
            <person name="Ling A."/>
            <person name="Lombard V."/>
            <person name="Lucas S."/>
            <person name="Lundell T."/>
            <person name="Martin R."/>
            <person name="McLaughlin D.J."/>
            <person name="Morgenstern I."/>
            <person name="Morin E."/>
            <person name="Murat C."/>
            <person name="Nagy L.G."/>
            <person name="Nolan M."/>
            <person name="Ohm R.A."/>
            <person name="Patyshakuliyeva A."/>
            <person name="Rokas A."/>
            <person name="Ruiz-Duenas F.J."/>
            <person name="Sabat G."/>
            <person name="Salamov A."/>
            <person name="Samejima M."/>
            <person name="Schmutz J."/>
            <person name="Slot J.C."/>
            <person name="St John F."/>
            <person name="Stenlid J."/>
            <person name="Sun H."/>
            <person name="Sun S."/>
            <person name="Syed K."/>
            <person name="Tsang A."/>
            <person name="Wiebenga A."/>
            <person name="Young D."/>
            <person name="Pisabarro A."/>
            <person name="Eastwood D.C."/>
            <person name="Martin F."/>
            <person name="Cullen D."/>
            <person name="Grigoriev I.V."/>
            <person name="Hibbett D.S."/>
        </authorList>
    </citation>
    <scope>NUCLEOTIDE SEQUENCE [LARGE SCALE GENOMIC DNA]</scope>
    <source>
        <strain evidence="7">RWD-64-598 SS2</strain>
    </source>
</reference>
<keyword evidence="2" id="KW-0812">Transmembrane</keyword>
<evidence type="ECO:0000256" key="4">
    <source>
        <dbReference type="ARBA" id="ARBA00023136"/>
    </source>
</evidence>
<gene>
    <name evidence="6" type="ORF">CONPUDRAFT_85622</name>
</gene>
<evidence type="ECO:0000256" key="1">
    <source>
        <dbReference type="ARBA" id="ARBA00004141"/>
    </source>
</evidence>
<evidence type="ECO:0000256" key="3">
    <source>
        <dbReference type="ARBA" id="ARBA00022989"/>
    </source>
</evidence>
<keyword evidence="5" id="KW-0256">Endoplasmic reticulum</keyword>
<dbReference type="GO" id="GO:0005789">
    <property type="term" value="C:endoplasmic reticulum membrane"/>
    <property type="evidence" value="ECO:0007669"/>
    <property type="project" value="UniProtKB-SubCell"/>
</dbReference>
<dbReference type="GeneID" id="19210994"/>
<evidence type="ECO:0000256" key="2">
    <source>
        <dbReference type="ARBA" id="ARBA00022692"/>
    </source>
</evidence>
<dbReference type="Gene3D" id="1.20.120.1630">
    <property type="match status" value="1"/>
</dbReference>
<evidence type="ECO:0000313" key="6">
    <source>
        <dbReference type="EMBL" id="EIW74849.1"/>
    </source>
</evidence>
<comment type="caution">
    <text evidence="6">The sequence shown here is derived from an EMBL/GenBank/DDBJ whole genome shotgun (WGS) entry which is preliminary data.</text>
</comment>
<dbReference type="EC" id="2.1.1.100" evidence="5"/>
<dbReference type="PANTHER" id="PTHR12714:SF9">
    <property type="entry name" value="PROTEIN-S-ISOPRENYLCYSTEINE O-METHYLTRANSFERASE"/>
    <property type="match status" value="1"/>
</dbReference>
<comment type="similarity">
    <text evidence="5">Belongs to the class VI-like SAM-binding methyltransferase superfamily. Isoprenylcysteine carboxyl methyltransferase family.</text>
</comment>
<keyword evidence="5" id="KW-0489">Methyltransferase</keyword>
<accession>A0A5M3M665</accession>
<dbReference type="PANTHER" id="PTHR12714">
    <property type="entry name" value="PROTEIN-S ISOPRENYLCYSTEINE O-METHYLTRANSFERASE"/>
    <property type="match status" value="1"/>
</dbReference>
<dbReference type="KEGG" id="cput:CONPUDRAFT_85622"/>
<organism evidence="6 7">
    <name type="scientific">Coniophora puteana (strain RWD-64-598)</name>
    <name type="common">Brown rot fungus</name>
    <dbReference type="NCBI Taxonomy" id="741705"/>
    <lineage>
        <taxon>Eukaryota</taxon>
        <taxon>Fungi</taxon>
        <taxon>Dikarya</taxon>
        <taxon>Basidiomycota</taxon>
        <taxon>Agaricomycotina</taxon>
        <taxon>Agaricomycetes</taxon>
        <taxon>Agaricomycetidae</taxon>
        <taxon>Boletales</taxon>
        <taxon>Coniophorineae</taxon>
        <taxon>Coniophoraceae</taxon>
        <taxon>Coniophora</taxon>
    </lineage>
</organism>
<proteinExistence type="inferred from homology"/>
<keyword evidence="7" id="KW-1185">Reference proteome</keyword>
<sequence>MSWLKLGLHLTSYYAFRVSLSNPAPNAPKSDVDAIEKPTLDVTLNSLCPPTLKNLLAIPALAEVAIVLALHYPSAESTRVLEFLGYSPTSLWSEPPRLALAGAALAVLGGLARKWCYRTLGKHFTFQLALRPDHKLVTDGPYAIVRHPGYTAFFASCTGMLMLHATPGSWVRGAQALEPLRLGLAVVWPSLMLMAWSMLARRLSAEDQFLRKHFGKVWDDYAARVRYWLVPGLI</sequence>
<keyword evidence="5" id="KW-0949">S-adenosyl-L-methionine</keyword>
<dbReference type="OrthoDB" id="422086at2759"/>
<dbReference type="GO" id="GO:0004671">
    <property type="term" value="F:protein C-terminal S-isoprenylcysteine carboxyl O-methyltransferase activity"/>
    <property type="evidence" value="ECO:0007669"/>
    <property type="project" value="UniProtKB-EC"/>
</dbReference>
<protein>
    <recommendedName>
        <fullName evidence="5">Protein-S-isoprenylcysteine O-methyltransferase</fullName>
        <ecNumber evidence="5">2.1.1.100</ecNumber>
    </recommendedName>
</protein>
<name>A0A5M3M665_CONPW</name>
<keyword evidence="4" id="KW-0472">Membrane</keyword>
<dbReference type="AlphaFoldDB" id="A0A5M3M665"/>